<dbReference type="EMBL" id="JBHSLV010000047">
    <property type="protein sequence ID" value="MFC5395392.1"/>
    <property type="molecule type" value="Genomic_DNA"/>
</dbReference>
<dbReference type="Gene3D" id="3.40.190.10">
    <property type="entry name" value="Periplasmic binding protein-like II"/>
    <property type="match status" value="1"/>
</dbReference>
<comment type="caution">
    <text evidence="5">The sequence shown here is derived from an EMBL/GenBank/DDBJ whole genome shotgun (WGS) entry which is preliminary data.</text>
</comment>
<feature type="signal peptide" evidence="4">
    <location>
        <begin position="1"/>
        <end position="29"/>
    </location>
</feature>
<sequence length="430" mass="46261">MHSKHWISALALTAGLVTGGFVASTSAQAQTTVRIAWYSDGNEGEVITDLLKRFEAENKDIKVVLDQVPYKAITENLPVQLASGQGPDIARVVDLGGIARYALDLRPHLKDAAYWEKNFGPFLPWMRPEGDTKAITGFMTQLTVSGPFVNKTLFEQAGIAMPGAKATWEEWGKAARDVAAKVQAPFPLAMDRSGHRFFSVAVSEGAKVFDAKGEPAVIDDGFKRGAKLVYDWHNNGVMKKELWGSVSGTAYRGANDEFKNAQVVMYQSGSWQIAQFDKTVGDAFDWVAVPAPCGAAACSGMPGGAGLVAIKTTKSPEAVAKVMEYLASEPVLSEFYARSLFVPGHLGIAAKGLDYKGASAPAKAALKVFSDQVAQLSPVAYQLQGYTSNRVIFNAVISRLGQAISGEGSLDEAYKRIESDIAQQIAERKK</sequence>
<proteinExistence type="inferred from homology"/>
<evidence type="ECO:0000256" key="4">
    <source>
        <dbReference type="SAM" id="SignalP"/>
    </source>
</evidence>
<comment type="subcellular location">
    <subcellularLocation>
        <location evidence="1">Periplasm</location>
    </subcellularLocation>
</comment>
<reference evidence="6" key="1">
    <citation type="journal article" date="2019" name="Int. J. Syst. Evol. Microbiol.">
        <title>The Global Catalogue of Microorganisms (GCM) 10K type strain sequencing project: providing services to taxonomists for standard genome sequencing and annotation.</title>
        <authorList>
            <consortium name="The Broad Institute Genomics Platform"/>
            <consortium name="The Broad Institute Genome Sequencing Center for Infectious Disease"/>
            <person name="Wu L."/>
            <person name="Ma J."/>
        </authorList>
    </citation>
    <scope>NUCLEOTIDE SEQUENCE [LARGE SCALE GENOMIC DNA]</scope>
    <source>
        <strain evidence="6">CGMCC 1.16326</strain>
    </source>
</reference>
<dbReference type="Proteomes" id="UP001596104">
    <property type="component" value="Unassembled WGS sequence"/>
</dbReference>
<keyword evidence="6" id="KW-1185">Reference proteome</keyword>
<dbReference type="InterPro" id="IPR006059">
    <property type="entry name" value="SBP"/>
</dbReference>
<evidence type="ECO:0000313" key="5">
    <source>
        <dbReference type="EMBL" id="MFC5395392.1"/>
    </source>
</evidence>
<dbReference type="Pfam" id="PF01547">
    <property type="entry name" value="SBP_bac_1"/>
    <property type="match status" value="1"/>
</dbReference>
<feature type="chain" id="PRO_5046753121" evidence="4">
    <location>
        <begin position="30"/>
        <end position="430"/>
    </location>
</feature>
<dbReference type="PANTHER" id="PTHR43649:SF12">
    <property type="entry name" value="DIACETYLCHITOBIOSE BINDING PROTEIN DASA"/>
    <property type="match status" value="1"/>
</dbReference>
<dbReference type="PANTHER" id="PTHR43649">
    <property type="entry name" value="ARABINOSE-BINDING PROTEIN-RELATED"/>
    <property type="match status" value="1"/>
</dbReference>
<protein>
    <submittedName>
        <fullName evidence="5">ABC transporter substrate-binding protein</fullName>
    </submittedName>
</protein>
<keyword evidence="4" id="KW-0732">Signal</keyword>
<gene>
    <name evidence="5" type="ORF">ACFPPC_22435</name>
</gene>
<comment type="similarity">
    <text evidence="2">Belongs to the bacterial solute-binding protein 1 family.</text>
</comment>
<evidence type="ECO:0000256" key="3">
    <source>
        <dbReference type="ARBA" id="ARBA00022764"/>
    </source>
</evidence>
<keyword evidence="3" id="KW-0574">Periplasm</keyword>
<dbReference type="RefSeq" id="WP_377011304.1">
    <property type="nucleotide sequence ID" value="NZ_JBHSLV010000047.1"/>
</dbReference>
<dbReference type="SUPFAM" id="SSF53850">
    <property type="entry name" value="Periplasmic binding protein-like II"/>
    <property type="match status" value="1"/>
</dbReference>
<dbReference type="InterPro" id="IPR050490">
    <property type="entry name" value="Bact_solute-bd_prot1"/>
</dbReference>
<organism evidence="5 6">
    <name type="scientific">Bosea vestrisii</name>
    <dbReference type="NCBI Taxonomy" id="151416"/>
    <lineage>
        <taxon>Bacteria</taxon>
        <taxon>Pseudomonadati</taxon>
        <taxon>Pseudomonadota</taxon>
        <taxon>Alphaproteobacteria</taxon>
        <taxon>Hyphomicrobiales</taxon>
        <taxon>Boseaceae</taxon>
        <taxon>Bosea</taxon>
    </lineage>
</organism>
<evidence type="ECO:0000313" key="6">
    <source>
        <dbReference type="Proteomes" id="UP001596104"/>
    </source>
</evidence>
<evidence type="ECO:0000256" key="1">
    <source>
        <dbReference type="ARBA" id="ARBA00004418"/>
    </source>
</evidence>
<accession>A0ABW0HDT7</accession>
<name>A0ABW0HDT7_9HYPH</name>
<evidence type="ECO:0000256" key="2">
    <source>
        <dbReference type="ARBA" id="ARBA00008520"/>
    </source>
</evidence>